<evidence type="ECO:0000313" key="3">
    <source>
        <dbReference type="Proteomes" id="UP000193380"/>
    </source>
</evidence>
<dbReference type="Proteomes" id="UP000193380">
    <property type="component" value="Unassembled WGS sequence"/>
</dbReference>
<dbReference type="STRING" id="8022.A0A060Z7H0"/>
<dbReference type="GO" id="GO:0051015">
    <property type="term" value="F:actin filament binding"/>
    <property type="evidence" value="ECO:0007669"/>
    <property type="project" value="TreeGrafter"/>
</dbReference>
<feature type="coiled-coil region" evidence="1">
    <location>
        <begin position="26"/>
        <end position="167"/>
    </location>
</feature>
<reference evidence="2" key="1">
    <citation type="journal article" date="2014" name="Nat. Commun.">
        <title>The rainbow trout genome provides novel insights into evolution after whole-genome duplication in vertebrates.</title>
        <authorList>
            <person name="Berthelot C."/>
            <person name="Brunet F."/>
            <person name="Chalopin D."/>
            <person name="Juanchich A."/>
            <person name="Bernard M."/>
            <person name="Noel B."/>
            <person name="Bento P."/>
            <person name="Da Silva C."/>
            <person name="Labadie K."/>
            <person name="Alberti A."/>
            <person name="Aury J.M."/>
            <person name="Louis A."/>
            <person name="Dehais P."/>
            <person name="Bardou P."/>
            <person name="Montfort J."/>
            <person name="Klopp C."/>
            <person name="Cabau C."/>
            <person name="Gaspin C."/>
            <person name="Thorgaard G.H."/>
            <person name="Boussaha M."/>
            <person name="Quillet E."/>
            <person name="Guyomard R."/>
            <person name="Galiana D."/>
            <person name="Bobe J."/>
            <person name="Volff J.N."/>
            <person name="Genet C."/>
            <person name="Wincker P."/>
            <person name="Jaillon O."/>
            <person name="Roest Crollius H."/>
            <person name="Guiguen Y."/>
        </authorList>
    </citation>
    <scope>NUCLEOTIDE SEQUENCE [LARGE SCALE GENOMIC DNA]</scope>
</reference>
<evidence type="ECO:0000313" key="2">
    <source>
        <dbReference type="EMBL" id="CDQ99797.1"/>
    </source>
</evidence>
<dbReference type="GO" id="GO:0016460">
    <property type="term" value="C:myosin II complex"/>
    <property type="evidence" value="ECO:0007669"/>
    <property type="project" value="TreeGrafter"/>
</dbReference>
<proteinExistence type="predicted"/>
<dbReference type="AlphaFoldDB" id="A0A060Z7H0"/>
<gene>
    <name evidence="2" type="ORF">GSONMT00037346001</name>
</gene>
<protein>
    <recommendedName>
        <fullName evidence="4">Myosin tail domain-containing protein</fullName>
    </recommendedName>
</protein>
<reference evidence="2" key="2">
    <citation type="submission" date="2014-03" db="EMBL/GenBank/DDBJ databases">
        <authorList>
            <person name="Genoscope - CEA"/>
        </authorList>
    </citation>
    <scope>NUCLEOTIDE SEQUENCE</scope>
</reference>
<dbReference type="PANTHER" id="PTHR45615">
    <property type="entry name" value="MYOSIN HEAVY CHAIN, NON-MUSCLE"/>
    <property type="match status" value="1"/>
</dbReference>
<dbReference type="PANTHER" id="PTHR45615:SF13">
    <property type="entry name" value="UNCONVENTIONAL MYOSIN-XVIIIA"/>
    <property type="match status" value="1"/>
</dbReference>
<evidence type="ECO:0000256" key="1">
    <source>
        <dbReference type="SAM" id="Coils"/>
    </source>
</evidence>
<dbReference type="EMBL" id="FR950130">
    <property type="protein sequence ID" value="CDQ99797.1"/>
    <property type="molecule type" value="Genomic_DNA"/>
</dbReference>
<dbReference type="GO" id="GO:0031032">
    <property type="term" value="P:actomyosin structure organization"/>
    <property type="evidence" value="ECO:0007669"/>
    <property type="project" value="TreeGrafter"/>
</dbReference>
<keyword evidence="1" id="KW-0175">Coiled coil</keyword>
<organism evidence="2 3">
    <name type="scientific">Oncorhynchus mykiss</name>
    <name type="common">Rainbow trout</name>
    <name type="synonym">Salmo gairdneri</name>
    <dbReference type="NCBI Taxonomy" id="8022"/>
    <lineage>
        <taxon>Eukaryota</taxon>
        <taxon>Metazoa</taxon>
        <taxon>Chordata</taxon>
        <taxon>Craniata</taxon>
        <taxon>Vertebrata</taxon>
        <taxon>Euteleostomi</taxon>
        <taxon>Actinopterygii</taxon>
        <taxon>Neopterygii</taxon>
        <taxon>Teleostei</taxon>
        <taxon>Protacanthopterygii</taxon>
        <taxon>Salmoniformes</taxon>
        <taxon>Salmonidae</taxon>
        <taxon>Salmoninae</taxon>
        <taxon>Oncorhynchus</taxon>
    </lineage>
</organism>
<name>A0A060Z7H0_ONCMY</name>
<dbReference type="PaxDb" id="8022-A0A060Z7H0"/>
<feature type="non-terminal residue" evidence="2">
    <location>
        <position position="1"/>
    </location>
</feature>
<dbReference type="GO" id="GO:0032982">
    <property type="term" value="C:myosin filament"/>
    <property type="evidence" value="ECO:0007669"/>
    <property type="project" value="TreeGrafter"/>
</dbReference>
<sequence>QNVKLEQLEAELLDLSSQETKDEASLSKVKKTMRDLEAKVKDQEEELDEQAGTIQMLEQAKLRLEMETERLRQTHSKEFESKDEEVEEIRQSCSKKLKQIEVQLEEEFNDKQKVLRERRELETKLLSAQDQVIPRDVETEKRLRKDLKRTKALLADAQIMLDHMKNNAPSKREIAQLKNQLEESEFTCAAAVKARKSMEVEIEDLHVQMDDISKAKQAVSTVHHSFLPLIYSIHHDL</sequence>
<evidence type="ECO:0008006" key="4">
    <source>
        <dbReference type="Google" id="ProtNLM"/>
    </source>
</evidence>
<dbReference type="GO" id="GO:0005737">
    <property type="term" value="C:cytoplasm"/>
    <property type="evidence" value="ECO:0007669"/>
    <property type="project" value="TreeGrafter"/>
</dbReference>
<accession>A0A060Z7H0</accession>